<dbReference type="PROSITE" id="PS50042">
    <property type="entry name" value="CNMP_BINDING_3"/>
    <property type="match status" value="1"/>
</dbReference>
<dbReference type="InterPro" id="IPR012318">
    <property type="entry name" value="HTH_CRP"/>
</dbReference>
<dbReference type="SUPFAM" id="SSF51206">
    <property type="entry name" value="cAMP-binding domain-like"/>
    <property type="match status" value="1"/>
</dbReference>
<protein>
    <submittedName>
        <fullName evidence="5">cAMP-binding domain of CRP or a regulatory subunit of cAMP-dependent protein kinases</fullName>
    </submittedName>
</protein>
<dbReference type="SUPFAM" id="SSF46785">
    <property type="entry name" value="Winged helix' DNA-binding domain"/>
    <property type="match status" value="1"/>
</dbReference>
<dbReference type="STRING" id="1527.SAMN04489757_105103"/>
<reference evidence="5 6" key="1">
    <citation type="submission" date="2016-10" db="EMBL/GenBank/DDBJ databases">
        <authorList>
            <person name="de Groot N.N."/>
        </authorList>
    </citation>
    <scope>NUCLEOTIDE SEQUENCE [LARGE SCALE GENOMIC DNA]</scope>
    <source>
        <strain evidence="5 6">DSM 1283</strain>
    </source>
</reference>
<dbReference type="InterPro" id="IPR018490">
    <property type="entry name" value="cNMP-bd_dom_sf"/>
</dbReference>
<dbReference type="Pfam" id="PF00027">
    <property type="entry name" value="cNMP_binding"/>
    <property type="match status" value="1"/>
</dbReference>
<keyword evidence="2" id="KW-0238">DNA-binding</keyword>
<dbReference type="GO" id="GO:0016301">
    <property type="term" value="F:kinase activity"/>
    <property type="evidence" value="ECO:0007669"/>
    <property type="project" value="UniProtKB-KW"/>
</dbReference>
<dbReference type="InterPro" id="IPR050397">
    <property type="entry name" value="Env_Response_Regulators"/>
</dbReference>
<evidence type="ECO:0000313" key="6">
    <source>
        <dbReference type="Proteomes" id="UP000198806"/>
    </source>
</evidence>
<evidence type="ECO:0000256" key="2">
    <source>
        <dbReference type="ARBA" id="ARBA00023125"/>
    </source>
</evidence>
<dbReference type="AlphaFoldDB" id="A0A1I5DB81"/>
<dbReference type="Gene3D" id="2.60.120.10">
    <property type="entry name" value="Jelly Rolls"/>
    <property type="match status" value="1"/>
</dbReference>
<name>A0A1I5DB81_9FIRM</name>
<dbReference type="InterPro" id="IPR036390">
    <property type="entry name" value="WH_DNA-bd_sf"/>
</dbReference>
<dbReference type="PANTHER" id="PTHR24567:SF26">
    <property type="entry name" value="REGULATORY PROTEIN YEIL"/>
    <property type="match status" value="1"/>
</dbReference>
<keyword evidence="3" id="KW-0804">Transcription</keyword>
<dbReference type="InterPro" id="IPR014710">
    <property type="entry name" value="RmlC-like_jellyroll"/>
</dbReference>
<feature type="domain" description="Cyclic nucleotide-binding" evidence="4">
    <location>
        <begin position="6"/>
        <end position="90"/>
    </location>
</feature>
<organism evidence="5 6">
    <name type="scientific">Anaerocolumna aminovalerica</name>
    <dbReference type="NCBI Taxonomy" id="1527"/>
    <lineage>
        <taxon>Bacteria</taxon>
        <taxon>Bacillati</taxon>
        <taxon>Bacillota</taxon>
        <taxon>Clostridia</taxon>
        <taxon>Lachnospirales</taxon>
        <taxon>Lachnospiraceae</taxon>
        <taxon>Anaerocolumna</taxon>
    </lineage>
</organism>
<dbReference type="InterPro" id="IPR000595">
    <property type="entry name" value="cNMP-bd_dom"/>
</dbReference>
<dbReference type="GO" id="GO:0005829">
    <property type="term" value="C:cytosol"/>
    <property type="evidence" value="ECO:0007669"/>
    <property type="project" value="TreeGrafter"/>
</dbReference>
<accession>A0A1I5DB81</accession>
<dbReference type="Pfam" id="PF13545">
    <property type="entry name" value="HTH_Crp_2"/>
    <property type="match status" value="1"/>
</dbReference>
<keyword evidence="5" id="KW-0418">Kinase</keyword>
<evidence type="ECO:0000256" key="1">
    <source>
        <dbReference type="ARBA" id="ARBA00023015"/>
    </source>
</evidence>
<gene>
    <name evidence="5" type="ORF">SAMN04489757_105103</name>
</gene>
<dbReference type="GO" id="GO:0003677">
    <property type="term" value="F:DNA binding"/>
    <property type="evidence" value="ECO:0007669"/>
    <property type="project" value="UniProtKB-KW"/>
</dbReference>
<dbReference type="EMBL" id="FOWD01000005">
    <property type="protein sequence ID" value="SFN96357.1"/>
    <property type="molecule type" value="Genomic_DNA"/>
</dbReference>
<keyword evidence="6" id="KW-1185">Reference proteome</keyword>
<evidence type="ECO:0000313" key="5">
    <source>
        <dbReference type="EMBL" id="SFN96357.1"/>
    </source>
</evidence>
<proteinExistence type="predicted"/>
<keyword evidence="1" id="KW-0805">Transcription regulation</keyword>
<sequence length="194" mass="22809">MVLGAERRFIKGKNIFKTSEKISHCYLILSGMVKIYIDHENGRRSILDFVGKSDWLGELSLFCNENFIKENKVVEDAVCLEFDLEELKNICKKDAEASFYFASYISNKLMVRSYRMSEYMNYSLERRLASFILNYQQDGRYYISHTDVSEYMNTSYRHILFVIKKFCDDGILKKDDGYSITDFKRLEEISTSAV</sequence>
<dbReference type="Proteomes" id="UP000198806">
    <property type="component" value="Unassembled WGS sequence"/>
</dbReference>
<evidence type="ECO:0000256" key="3">
    <source>
        <dbReference type="ARBA" id="ARBA00023163"/>
    </source>
</evidence>
<keyword evidence="5" id="KW-0808">Transferase</keyword>
<dbReference type="GO" id="GO:0003700">
    <property type="term" value="F:DNA-binding transcription factor activity"/>
    <property type="evidence" value="ECO:0007669"/>
    <property type="project" value="TreeGrafter"/>
</dbReference>
<evidence type="ECO:0000259" key="4">
    <source>
        <dbReference type="PROSITE" id="PS50042"/>
    </source>
</evidence>
<dbReference type="PANTHER" id="PTHR24567">
    <property type="entry name" value="CRP FAMILY TRANSCRIPTIONAL REGULATORY PROTEIN"/>
    <property type="match status" value="1"/>
</dbReference>
<dbReference type="CDD" id="cd00038">
    <property type="entry name" value="CAP_ED"/>
    <property type="match status" value="1"/>
</dbReference>